<keyword evidence="2" id="KW-0175">Coiled coil</keyword>
<dbReference type="GO" id="GO:0016035">
    <property type="term" value="C:zeta DNA polymerase complex"/>
    <property type="evidence" value="ECO:0007669"/>
    <property type="project" value="InterPro"/>
</dbReference>
<dbReference type="Pfam" id="PF24055">
    <property type="entry name" value="POL3_N"/>
    <property type="match status" value="1"/>
</dbReference>
<name>A0AAV0V957_9STRA</name>
<evidence type="ECO:0000256" key="2">
    <source>
        <dbReference type="SAM" id="Coils"/>
    </source>
</evidence>
<dbReference type="InterPro" id="IPR056435">
    <property type="entry name" value="DPOD/Z_N"/>
</dbReference>
<protein>
    <recommendedName>
        <fullName evidence="8">DNA-directed DNA polymerase family B exonuclease domain-containing protein</fullName>
    </recommendedName>
</protein>
<feature type="domain" description="DNA polymerase delta/zeta catalytic subunit N-terminal" evidence="4">
    <location>
        <begin position="62"/>
        <end position="138"/>
    </location>
</feature>
<dbReference type="GO" id="GO:0003887">
    <property type="term" value="F:DNA-directed DNA polymerase activity"/>
    <property type="evidence" value="ECO:0007669"/>
    <property type="project" value="UniProtKB-EC"/>
</dbReference>
<dbReference type="InterPro" id="IPR030559">
    <property type="entry name" value="PolZ_Rev3"/>
</dbReference>
<dbReference type="PANTHER" id="PTHR45812">
    <property type="entry name" value="DNA POLYMERASE ZETA CATALYTIC SUBUNIT"/>
    <property type="match status" value="1"/>
</dbReference>
<comment type="caution">
    <text evidence="6">The sequence shown here is derived from an EMBL/GenBank/DDBJ whole genome shotgun (WGS) entry which is preliminary data.</text>
</comment>
<evidence type="ECO:0000256" key="1">
    <source>
        <dbReference type="ARBA" id="ARBA00049244"/>
    </source>
</evidence>
<feature type="domain" description="DNA polymerase zeta catalytic subunit N-terminal" evidence="5">
    <location>
        <begin position="6"/>
        <end position="61"/>
    </location>
</feature>
<feature type="region of interest" description="Disordered" evidence="3">
    <location>
        <begin position="428"/>
        <end position="462"/>
    </location>
</feature>
<dbReference type="Pfam" id="PF24065">
    <property type="entry name" value="REV3_N"/>
    <property type="match status" value="1"/>
</dbReference>
<dbReference type="SUPFAM" id="SSF53098">
    <property type="entry name" value="Ribonuclease H-like"/>
    <property type="match status" value="1"/>
</dbReference>
<dbReference type="InterPro" id="IPR056447">
    <property type="entry name" value="REV3_N"/>
</dbReference>
<evidence type="ECO:0008006" key="8">
    <source>
        <dbReference type="Google" id="ProtNLM"/>
    </source>
</evidence>
<sequence length="672" mass="74709">MDAEELRVEAVVVDYYQSKPLPSYAIKNLPTFPCYLRAREVPVVRIFGATPAGQKTLIHIHGLFPYFYFRAEDDAAFDNLERLRALLPQLAKEIEAAHASTQQQRRQINRQTDGIHCCSRLVAKMLIVQGTPFYGYHPIVQLLESRNVGERRFQAYEAHVPFLLQVFADYNIEGMNCVAFSNVKFRFPVPVTQDHLVETSGEYRVILLPNVPADRINGLDTRASSFAGRSAPVSQAPKRWFDRQSSCALEADVAAACILNPKRFELQQKAAEGTGELRNVPSFAAIWEEERLRKIQQGERGTPPMSLSLPRNVDVSICRSSSMSVSPAQSASSMLSQSFFKDKMKKSVDAVLQALAKQVEGQQINSGSPVCYQPLPARDVVSCGNSIAMESKYSYSQAEIEINGKRETNQSAEEDEAIVDILVAMQQESGPDDADTKGRERNDSDGYNTPNDNGEEENIGKWSNRNDEIVDILASQRVVEKHIASQAPTLPANNGWWNVAERESRSIARPLSDLGSPRVVLRALQTHSQKPSTNAARAIRFGASPEDLPLVGDIEDLLLPRPQEPIPLALEESDQVDCSQLSLTPHLQPLRVTQRVQAPSQAATGNNRLWLFSREPPSFSEIISSSHKLGVNAMQYQPAFYSIAADIPDKAMVFGGKKFDFKPHNASNLLTF</sequence>
<dbReference type="InterPro" id="IPR012337">
    <property type="entry name" value="RNaseH-like_sf"/>
</dbReference>
<feature type="coiled-coil region" evidence="2">
    <location>
        <begin position="80"/>
        <end position="111"/>
    </location>
</feature>
<comment type="catalytic activity">
    <reaction evidence="1">
        <text>DNA(n) + a 2'-deoxyribonucleoside 5'-triphosphate = DNA(n+1) + diphosphate</text>
        <dbReference type="Rhea" id="RHEA:22508"/>
        <dbReference type="Rhea" id="RHEA-COMP:17339"/>
        <dbReference type="Rhea" id="RHEA-COMP:17340"/>
        <dbReference type="ChEBI" id="CHEBI:33019"/>
        <dbReference type="ChEBI" id="CHEBI:61560"/>
        <dbReference type="ChEBI" id="CHEBI:173112"/>
        <dbReference type="EC" id="2.7.7.7"/>
    </reaction>
</comment>
<evidence type="ECO:0000259" key="4">
    <source>
        <dbReference type="Pfam" id="PF24055"/>
    </source>
</evidence>
<evidence type="ECO:0000313" key="6">
    <source>
        <dbReference type="EMBL" id="CAI5744244.1"/>
    </source>
</evidence>
<dbReference type="GO" id="GO:0005634">
    <property type="term" value="C:nucleus"/>
    <property type="evidence" value="ECO:0007669"/>
    <property type="project" value="TreeGrafter"/>
</dbReference>
<evidence type="ECO:0000259" key="5">
    <source>
        <dbReference type="Pfam" id="PF24065"/>
    </source>
</evidence>
<evidence type="ECO:0000256" key="3">
    <source>
        <dbReference type="SAM" id="MobiDB-lite"/>
    </source>
</evidence>
<reference evidence="6" key="1">
    <citation type="submission" date="2022-12" db="EMBL/GenBank/DDBJ databases">
        <authorList>
            <person name="Webb A."/>
        </authorList>
    </citation>
    <scope>NUCLEOTIDE SEQUENCE</scope>
    <source>
        <strain evidence="6">Pd1</strain>
    </source>
</reference>
<dbReference type="EMBL" id="CANTFM010002056">
    <property type="protein sequence ID" value="CAI5744244.1"/>
    <property type="molecule type" value="Genomic_DNA"/>
</dbReference>
<dbReference type="Gene3D" id="3.30.342.10">
    <property type="entry name" value="DNA Polymerase, chain B, domain 1"/>
    <property type="match status" value="1"/>
</dbReference>
<dbReference type="PANTHER" id="PTHR45812:SF1">
    <property type="entry name" value="DNA POLYMERASE ZETA CATALYTIC SUBUNIT"/>
    <property type="match status" value="1"/>
</dbReference>
<dbReference type="Proteomes" id="UP001162029">
    <property type="component" value="Unassembled WGS sequence"/>
</dbReference>
<proteinExistence type="predicted"/>
<dbReference type="GO" id="GO:0000724">
    <property type="term" value="P:double-strand break repair via homologous recombination"/>
    <property type="evidence" value="ECO:0007669"/>
    <property type="project" value="TreeGrafter"/>
</dbReference>
<feature type="compositionally biased region" description="Basic and acidic residues" evidence="3">
    <location>
        <begin position="434"/>
        <end position="444"/>
    </location>
</feature>
<organism evidence="6 7">
    <name type="scientific">Peronospora destructor</name>
    <dbReference type="NCBI Taxonomy" id="86335"/>
    <lineage>
        <taxon>Eukaryota</taxon>
        <taxon>Sar</taxon>
        <taxon>Stramenopiles</taxon>
        <taxon>Oomycota</taxon>
        <taxon>Peronosporomycetes</taxon>
        <taxon>Peronosporales</taxon>
        <taxon>Peronosporaceae</taxon>
        <taxon>Peronospora</taxon>
    </lineage>
</organism>
<gene>
    <name evidence="6" type="ORF">PDE001_LOCUS9402</name>
</gene>
<dbReference type="GO" id="GO:0042276">
    <property type="term" value="P:error-prone translesion synthesis"/>
    <property type="evidence" value="ECO:0007669"/>
    <property type="project" value="TreeGrafter"/>
</dbReference>
<accession>A0AAV0V957</accession>
<evidence type="ECO:0000313" key="7">
    <source>
        <dbReference type="Proteomes" id="UP001162029"/>
    </source>
</evidence>
<keyword evidence="7" id="KW-1185">Reference proteome</keyword>
<dbReference type="AlphaFoldDB" id="A0AAV0V957"/>